<reference evidence="1 2" key="1">
    <citation type="journal article" date="2019" name="Sci. Rep.">
        <title>Orb-weaving spider Araneus ventricosus genome elucidates the spidroin gene catalogue.</title>
        <authorList>
            <person name="Kono N."/>
            <person name="Nakamura H."/>
            <person name="Ohtoshi R."/>
            <person name="Moran D.A.P."/>
            <person name="Shinohara A."/>
            <person name="Yoshida Y."/>
            <person name="Fujiwara M."/>
            <person name="Mori M."/>
            <person name="Tomita M."/>
            <person name="Arakawa K."/>
        </authorList>
    </citation>
    <scope>NUCLEOTIDE SEQUENCE [LARGE SCALE GENOMIC DNA]</scope>
</reference>
<proteinExistence type="predicted"/>
<organism evidence="1 2">
    <name type="scientific">Araneus ventricosus</name>
    <name type="common">Orbweaver spider</name>
    <name type="synonym">Epeira ventricosa</name>
    <dbReference type="NCBI Taxonomy" id="182803"/>
    <lineage>
        <taxon>Eukaryota</taxon>
        <taxon>Metazoa</taxon>
        <taxon>Ecdysozoa</taxon>
        <taxon>Arthropoda</taxon>
        <taxon>Chelicerata</taxon>
        <taxon>Arachnida</taxon>
        <taxon>Araneae</taxon>
        <taxon>Araneomorphae</taxon>
        <taxon>Entelegynae</taxon>
        <taxon>Araneoidea</taxon>
        <taxon>Araneidae</taxon>
        <taxon>Araneus</taxon>
    </lineage>
</organism>
<keyword evidence="2" id="KW-1185">Reference proteome</keyword>
<sequence>MYSKLEMSQSVILASDEWIAIRSWRSPNLVGFLTNIKGLTVHVGMCSCAVRRSPPTANELERWNLLFQLEEEDKRSQVLSNSKHPSLHCSVETISTNESRTV</sequence>
<evidence type="ECO:0000313" key="1">
    <source>
        <dbReference type="EMBL" id="GBL71847.1"/>
    </source>
</evidence>
<name>A0A4Y1ZWW7_ARAVE</name>
<dbReference type="Proteomes" id="UP000499080">
    <property type="component" value="Unassembled WGS sequence"/>
</dbReference>
<dbReference type="AlphaFoldDB" id="A0A4Y1ZWW7"/>
<accession>A0A4Y1ZWW7</accession>
<gene>
    <name evidence="1" type="ORF">AVEN_194026_1</name>
</gene>
<comment type="caution">
    <text evidence="1">The sequence shown here is derived from an EMBL/GenBank/DDBJ whole genome shotgun (WGS) entry which is preliminary data.</text>
</comment>
<dbReference type="EMBL" id="BGPR01078785">
    <property type="protein sequence ID" value="GBL71847.1"/>
    <property type="molecule type" value="Genomic_DNA"/>
</dbReference>
<evidence type="ECO:0000313" key="2">
    <source>
        <dbReference type="Proteomes" id="UP000499080"/>
    </source>
</evidence>
<protein>
    <submittedName>
        <fullName evidence="1">Uncharacterized protein</fullName>
    </submittedName>
</protein>